<evidence type="ECO:0000256" key="10">
    <source>
        <dbReference type="HAMAP-Rule" id="MF_00019"/>
    </source>
</evidence>
<dbReference type="EC" id="2.3.1.274" evidence="8 10"/>
<keyword evidence="3 10" id="KW-0444">Lipid biosynthesis</keyword>
<dbReference type="NCBIfam" id="TIGR00182">
    <property type="entry name" value="plsX"/>
    <property type="match status" value="1"/>
</dbReference>
<evidence type="ECO:0000256" key="2">
    <source>
        <dbReference type="ARBA" id="ARBA00022490"/>
    </source>
</evidence>
<dbReference type="PIRSF" id="PIRSF002465">
    <property type="entry name" value="Phsphlp_syn_PlsX"/>
    <property type="match status" value="1"/>
</dbReference>
<evidence type="ECO:0000256" key="9">
    <source>
        <dbReference type="ARBA" id="ARBA00046608"/>
    </source>
</evidence>
<keyword evidence="6 10" id="KW-0594">Phospholipid biosynthesis</keyword>
<dbReference type="Pfam" id="PF02504">
    <property type="entry name" value="FA_synthesis"/>
    <property type="match status" value="1"/>
</dbReference>
<dbReference type="UniPathway" id="UPA00085"/>
<dbReference type="SUPFAM" id="SSF53659">
    <property type="entry name" value="Isocitrate/Isopropylmalate dehydrogenase-like"/>
    <property type="match status" value="1"/>
</dbReference>
<keyword evidence="7 10" id="KW-1208">Phospholipid metabolism</keyword>
<dbReference type="GO" id="GO:0006633">
    <property type="term" value="P:fatty acid biosynthetic process"/>
    <property type="evidence" value="ECO:0007669"/>
    <property type="project" value="UniProtKB-UniRule"/>
</dbReference>
<dbReference type="GO" id="GO:0043811">
    <property type="term" value="F:phosphate:acyl-[acyl carrier protein] acyltransferase activity"/>
    <property type="evidence" value="ECO:0007669"/>
    <property type="project" value="UniProtKB-UniRule"/>
</dbReference>
<organism evidence="11">
    <name type="scientific">Thermotoga petrophila</name>
    <dbReference type="NCBI Taxonomy" id="93929"/>
    <lineage>
        <taxon>Bacteria</taxon>
        <taxon>Thermotogati</taxon>
        <taxon>Thermotogota</taxon>
        <taxon>Thermotogae</taxon>
        <taxon>Thermotogales</taxon>
        <taxon>Thermotogaceae</taxon>
        <taxon>Thermotoga</taxon>
    </lineage>
</organism>
<dbReference type="Gene3D" id="3.40.718.10">
    <property type="entry name" value="Isopropylmalate Dehydrogenase"/>
    <property type="match status" value="1"/>
</dbReference>
<protein>
    <recommendedName>
        <fullName evidence="8 10">Phosphate acyltransferase</fullName>
        <ecNumber evidence="8 10">2.3.1.274</ecNumber>
    </recommendedName>
    <alternativeName>
        <fullName evidence="10">Acyl-ACP phosphotransacylase</fullName>
    </alternativeName>
    <alternativeName>
        <fullName evidence="10">Acyl-[acyl-carrier-protein]--phosphate acyltransferase</fullName>
    </alternativeName>
    <alternativeName>
        <fullName evidence="10">Phosphate-acyl-ACP acyltransferase</fullName>
    </alternativeName>
</protein>
<evidence type="ECO:0000256" key="4">
    <source>
        <dbReference type="ARBA" id="ARBA00022679"/>
    </source>
</evidence>
<keyword evidence="2 10" id="KW-0963">Cytoplasm</keyword>
<comment type="catalytic activity">
    <reaction evidence="1 10">
        <text>a fatty acyl-[ACP] + phosphate = an acyl phosphate + holo-[ACP]</text>
        <dbReference type="Rhea" id="RHEA:42292"/>
        <dbReference type="Rhea" id="RHEA-COMP:9685"/>
        <dbReference type="Rhea" id="RHEA-COMP:14125"/>
        <dbReference type="ChEBI" id="CHEBI:43474"/>
        <dbReference type="ChEBI" id="CHEBI:59918"/>
        <dbReference type="ChEBI" id="CHEBI:64479"/>
        <dbReference type="ChEBI" id="CHEBI:138651"/>
        <dbReference type="EC" id="2.3.1.274"/>
    </reaction>
</comment>
<dbReference type="AlphaFoldDB" id="Q5CBN8"/>
<keyword evidence="5 10" id="KW-0443">Lipid metabolism</keyword>
<dbReference type="PANTHER" id="PTHR30100:SF1">
    <property type="entry name" value="PHOSPHATE ACYLTRANSFERASE"/>
    <property type="match status" value="1"/>
</dbReference>
<dbReference type="GO" id="GO:0008654">
    <property type="term" value="P:phospholipid biosynthetic process"/>
    <property type="evidence" value="ECO:0007669"/>
    <property type="project" value="UniProtKB-KW"/>
</dbReference>
<name>Q5CBN8_9THEM</name>
<sequence>MRYRSDRVKIAIDVMGGDRAPDEILKGALLASKEVEGEIVLIGPEEIVRNKGLPFVSAFEIVKMDDPPLEVLRKKNSSMHVGLKLLSEGKVDAFVSAGATGPLFLGATSIVGKLEGIERPALGVAVPSLKGATVLIDAGANAKVRPEHLVDFAFMGIAYSKVLGAENPRVGLLNMGSEENKGPDDIKRAYQLLKEFLGDTFFGNVEGHDINLGTVDVVVADGFSGNVALKTMEGTAKLVTSVLKESIKDGGFLSLLGALLMKRSFDKMKEKLDPRSYGGTFILGVKGIVVKAHGSSDAKAIKHAIKVAEKGIRMNIVQEIERGISHVRNSGDGR</sequence>
<dbReference type="EMBL" id="AJ872268">
    <property type="protein sequence ID" value="CAI44265.1"/>
    <property type="molecule type" value="Genomic_DNA"/>
</dbReference>
<keyword evidence="4 10" id="KW-0808">Transferase</keyword>
<gene>
    <name evidence="10 11" type="primary">plsX</name>
</gene>
<evidence type="ECO:0000256" key="5">
    <source>
        <dbReference type="ARBA" id="ARBA00023098"/>
    </source>
</evidence>
<reference evidence="11" key="1">
    <citation type="journal article" date="2006" name="Genetics">
        <title>Recombination in Thermotoga: implications for species concepts and biogeography.</title>
        <authorList>
            <person name="Nesbo C.L."/>
            <person name="Dlutek M."/>
            <person name="Doolittle F.W."/>
        </authorList>
    </citation>
    <scope>NUCLEOTIDE SEQUENCE</scope>
    <source>
        <strain evidence="11">RKU10</strain>
    </source>
</reference>
<dbReference type="InterPro" id="IPR012281">
    <property type="entry name" value="Phospholipid_synth_PlsX-like"/>
</dbReference>
<dbReference type="HAMAP" id="MF_00019">
    <property type="entry name" value="PlsX"/>
    <property type="match status" value="1"/>
</dbReference>
<evidence type="ECO:0000256" key="8">
    <source>
        <dbReference type="ARBA" id="ARBA00024069"/>
    </source>
</evidence>
<comment type="function">
    <text evidence="10">Catalyzes the reversible formation of acyl-phosphate (acyl-PO(4)) from acyl-[acyl-carrier-protein] (acyl-ACP). This enzyme utilizes acyl-ACP as fatty acyl donor, but not acyl-CoA.</text>
</comment>
<comment type="pathway">
    <text evidence="10">Lipid metabolism; phospholipid metabolism.</text>
</comment>
<comment type="similarity">
    <text evidence="10">Belongs to the PlsX family.</text>
</comment>
<comment type="subcellular location">
    <subcellularLocation>
        <location evidence="10">Cytoplasm</location>
    </subcellularLocation>
    <text evidence="10">Associated with the membrane possibly through PlsY.</text>
</comment>
<evidence type="ECO:0000256" key="1">
    <source>
        <dbReference type="ARBA" id="ARBA00001232"/>
    </source>
</evidence>
<dbReference type="InterPro" id="IPR003664">
    <property type="entry name" value="FA_synthesis"/>
</dbReference>
<evidence type="ECO:0000256" key="3">
    <source>
        <dbReference type="ARBA" id="ARBA00022516"/>
    </source>
</evidence>
<dbReference type="GO" id="GO:0005737">
    <property type="term" value="C:cytoplasm"/>
    <property type="evidence" value="ECO:0007669"/>
    <property type="project" value="UniProtKB-SubCell"/>
</dbReference>
<comment type="subunit">
    <text evidence="9 10">Homodimer. Probably interacts with PlsY.</text>
</comment>
<accession>Q5CBN8</accession>
<evidence type="ECO:0000313" key="11">
    <source>
        <dbReference type="EMBL" id="CAI44265.1"/>
    </source>
</evidence>
<evidence type="ECO:0000256" key="6">
    <source>
        <dbReference type="ARBA" id="ARBA00023209"/>
    </source>
</evidence>
<proteinExistence type="inferred from homology"/>
<evidence type="ECO:0000256" key="7">
    <source>
        <dbReference type="ARBA" id="ARBA00023264"/>
    </source>
</evidence>
<dbReference type="PANTHER" id="PTHR30100">
    <property type="entry name" value="FATTY ACID/PHOSPHOLIPID SYNTHESIS PROTEIN PLSX"/>
    <property type="match status" value="1"/>
</dbReference>